<gene>
    <name evidence="20" type="ORF">H920_15479</name>
</gene>
<dbReference type="InterPro" id="IPR031160">
    <property type="entry name" value="F_BAR_dom"/>
</dbReference>
<evidence type="ECO:0000256" key="12">
    <source>
        <dbReference type="ARBA" id="ARBA00023136"/>
    </source>
</evidence>
<dbReference type="InterPro" id="IPR027267">
    <property type="entry name" value="AH/BAR_dom_sf"/>
</dbReference>
<evidence type="ECO:0000256" key="11">
    <source>
        <dbReference type="ARBA" id="ARBA00023121"/>
    </source>
</evidence>
<feature type="domain" description="SH3" evidence="18">
    <location>
        <begin position="368"/>
        <end position="429"/>
    </location>
</feature>
<dbReference type="PROSITE" id="PS50002">
    <property type="entry name" value="SH3"/>
    <property type="match status" value="1"/>
</dbReference>
<dbReference type="GO" id="GO:0032587">
    <property type="term" value="C:ruffle membrane"/>
    <property type="evidence" value="ECO:0007669"/>
    <property type="project" value="UniProtKB-SubCell"/>
</dbReference>
<dbReference type="InterPro" id="IPR001452">
    <property type="entry name" value="SH3_domain"/>
</dbReference>
<evidence type="ECO:0000256" key="6">
    <source>
        <dbReference type="ARBA" id="ARBA00022475"/>
    </source>
</evidence>
<dbReference type="FunFam" id="2.30.30.40:FF:000014">
    <property type="entry name" value="Kinase C and casein kinase substrate in neurons protein"/>
    <property type="match status" value="1"/>
</dbReference>
<dbReference type="GO" id="GO:0005768">
    <property type="term" value="C:endosome"/>
    <property type="evidence" value="ECO:0007669"/>
    <property type="project" value="TreeGrafter"/>
</dbReference>
<sequence length="523" mass="58181">MSCSYDDTSLAPEETTDSFWEVGNYKRTVKRIDDGHRLCNDLMSCVQERAKIEKAYAQQLTDWAKRWRQLIEKGPQYGSLERAWGAIMTEADKVSELHQEVKNSLLNEDLEKVKNWQKDAYHKQIMGGFKETKEAEDGFRKAQKPWAKKMKETQEKYEKVLDDVGKSTPQYMEGMEQVFEQCQQFEEKRLVFLKEVLLDVKRHLNLAENSSRELEQAIRGADAQEDLRWFRSTSGPGMPMNWPQFEVRTVGVGKGVPQKPARASGYSPHTDCALRPPGVEPRSAPHRRQEGEAAQEGGGGGAEQAPAVPPALGAPGLGRSRRVFLPHLSVSSYDRGQPYATEWSDDESGNPFGGNEANGGANPFEDDAKGVRVRALYDYDGQEQDELSFKAGDELTKLGEEDEQGWCRGRLDSGQLGLYPANYVERGAGFGGLTGRVRGGRPASLLSVPSSLPVFPSQETSSPSWAKRTSRAGAAGGWTAGSWASTPPTTWYVERPTAALLSHASPSLVIEFQTYFPIKLLFF</sequence>
<dbReference type="InterPro" id="IPR035743">
    <property type="entry name" value="PACSIN1/PACSIN2_SH3"/>
</dbReference>
<dbReference type="Gene3D" id="1.20.1270.60">
    <property type="entry name" value="Arfaptin homology (AH) domain/BAR domain"/>
    <property type="match status" value="2"/>
</dbReference>
<keyword evidence="6" id="KW-1003">Cell membrane</keyword>
<dbReference type="PANTHER" id="PTHR23065">
    <property type="entry name" value="PROLINE-SERINE-THREONINE PHOSPHATASE INTERACTING PROTEIN 1"/>
    <property type="match status" value="1"/>
</dbReference>
<evidence type="ECO:0000256" key="14">
    <source>
        <dbReference type="ARBA" id="ARBA00023329"/>
    </source>
</evidence>
<dbReference type="CDD" id="cd11998">
    <property type="entry name" value="SH3_PACSIN1-2"/>
    <property type="match status" value="1"/>
</dbReference>
<dbReference type="EMBL" id="KN123813">
    <property type="protein sequence ID" value="KFO23141.1"/>
    <property type="molecule type" value="Genomic_DNA"/>
</dbReference>
<feature type="compositionally biased region" description="Low complexity" evidence="17">
    <location>
        <begin position="303"/>
        <end position="314"/>
    </location>
</feature>
<feature type="region of interest" description="Disordered" evidence="17">
    <location>
        <begin position="254"/>
        <end position="314"/>
    </location>
</feature>
<evidence type="ECO:0000256" key="17">
    <source>
        <dbReference type="SAM" id="MobiDB-lite"/>
    </source>
</evidence>
<comment type="similarity">
    <text evidence="4">Belongs to the PACSIN family.</text>
</comment>
<dbReference type="GO" id="GO:0007010">
    <property type="term" value="P:cytoskeleton organization"/>
    <property type="evidence" value="ECO:0007669"/>
    <property type="project" value="TreeGrafter"/>
</dbReference>
<feature type="domain" description="F-BAR" evidence="19">
    <location>
        <begin position="13"/>
        <end position="156"/>
    </location>
</feature>
<protein>
    <submittedName>
        <fullName evidence="20">Protein kinase C and casein kinase substrate in neurons protein 1</fullName>
    </submittedName>
</protein>
<dbReference type="GO" id="GO:0006897">
    <property type="term" value="P:endocytosis"/>
    <property type="evidence" value="ECO:0007669"/>
    <property type="project" value="UniProtKB-KW"/>
</dbReference>
<dbReference type="AlphaFoldDB" id="A0A091DK33"/>
<feature type="region of interest" description="Disordered" evidence="17">
    <location>
        <begin position="457"/>
        <end position="479"/>
    </location>
</feature>
<dbReference type="GO" id="GO:0030659">
    <property type="term" value="C:cytoplasmic vesicle membrane"/>
    <property type="evidence" value="ECO:0007669"/>
    <property type="project" value="UniProtKB-SubCell"/>
</dbReference>
<keyword evidence="11" id="KW-0446">Lipid-binding</keyword>
<dbReference type="InterPro" id="IPR036028">
    <property type="entry name" value="SH3-like_dom_sf"/>
</dbReference>
<organism evidence="20 21">
    <name type="scientific">Fukomys damarensis</name>
    <name type="common">Damaraland mole rat</name>
    <name type="synonym">Cryptomys damarensis</name>
    <dbReference type="NCBI Taxonomy" id="885580"/>
    <lineage>
        <taxon>Eukaryota</taxon>
        <taxon>Metazoa</taxon>
        <taxon>Chordata</taxon>
        <taxon>Craniata</taxon>
        <taxon>Vertebrata</taxon>
        <taxon>Euteleostomi</taxon>
        <taxon>Mammalia</taxon>
        <taxon>Eutheria</taxon>
        <taxon>Euarchontoglires</taxon>
        <taxon>Glires</taxon>
        <taxon>Rodentia</taxon>
        <taxon>Hystricomorpha</taxon>
        <taxon>Bathyergidae</taxon>
        <taxon>Fukomys</taxon>
    </lineage>
</organism>
<dbReference type="SUPFAM" id="SSF103657">
    <property type="entry name" value="BAR/IMD domain-like"/>
    <property type="match status" value="1"/>
</dbReference>
<dbReference type="SMART" id="SM00326">
    <property type="entry name" value="SH3"/>
    <property type="match status" value="1"/>
</dbReference>
<evidence type="ECO:0000256" key="8">
    <source>
        <dbReference type="ARBA" id="ARBA00022553"/>
    </source>
</evidence>
<dbReference type="GO" id="GO:0030100">
    <property type="term" value="P:regulation of endocytosis"/>
    <property type="evidence" value="ECO:0007669"/>
    <property type="project" value="UniProtKB-ARBA"/>
</dbReference>
<dbReference type="GO" id="GO:0048812">
    <property type="term" value="P:neuron projection morphogenesis"/>
    <property type="evidence" value="ECO:0007669"/>
    <property type="project" value="TreeGrafter"/>
</dbReference>
<dbReference type="PANTHER" id="PTHR23065:SF16">
    <property type="entry name" value="PROTEIN KINASE C AND CASEIN KINASE SUBSTRATE IN NEURONS PROTEIN 1"/>
    <property type="match status" value="1"/>
</dbReference>
<dbReference type="GO" id="GO:0016301">
    <property type="term" value="F:kinase activity"/>
    <property type="evidence" value="ECO:0007669"/>
    <property type="project" value="UniProtKB-KW"/>
</dbReference>
<dbReference type="GO" id="GO:0005543">
    <property type="term" value="F:phospholipid binding"/>
    <property type="evidence" value="ECO:0007669"/>
    <property type="project" value="TreeGrafter"/>
</dbReference>
<evidence type="ECO:0000256" key="10">
    <source>
        <dbReference type="ARBA" id="ARBA00023054"/>
    </source>
</evidence>
<reference evidence="20 21" key="1">
    <citation type="submission" date="2013-11" db="EMBL/GenBank/DDBJ databases">
        <title>The Damaraland mole rat (Fukomys damarensis) genome and evolution of African mole rats.</title>
        <authorList>
            <person name="Gladyshev V.N."/>
            <person name="Fang X."/>
        </authorList>
    </citation>
    <scope>NUCLEOTIDE SEQUENCE [LARGE SCALE GENOMIC DNA]</scope>
    <source>
        <tissue evidence="20">Liver</tissue>
    </source>
</reference>
<dbReference type="Pfam" id="PF00611">
    <property type="entry name" value="FCH"/>
    <property type="match status" value="1"/>
</dbReference>
<proteinExistence type="inferred from homology"/>
<keyword evidence="21" id="KW-1185">Reference proteome</keyword>
<keyword evidence="7" id="KW-0963">Cytoplasm</keyword>
<evidence type="ECO:0000256" key="5">
    <source>
        <dbReference type="ARBA" id="ARBA00022443"/>
    </source>
</evidence>
<dbReference type="GO" id="GO:0097320">
    <property type="term" value="P:plasma membrane tubulation"/>
    <property type="evidence" value="ECO:0007669"/>
    <property type="project" value="TreeGrafter"/>
</dbReference>
<evidence type="ECO:0000256" key="16">
    <source>
        <dbReference type="PROSITE-ProRule" id="PRU01077"/>
    </source>
</evidence>
<dbReference type="Gene3D" id="2.30.30.40">
    <property type="entry name" value="SH3 Domains"/>
    <property type="match status" value="1"/>
</dbReference>
<evidence type="ECO:0000256" key="7">
    <source>
        <dbReference type="ARBA" id="ARBA00022490"/>
    </source>
</evidence>
<keyword evidence="13" id="KW-0966">Cell projection</keyword>
<keyword evidence="10 16" id="KW-0175">Coiled coil</keyword>
<dbReference type="PROSITE" id="PS51741">
    <property type="entry name" value="F_BAR"/>
    <property type="match status" value="1"/>
</dbReference>
<dbReference type="InterPro" id="IPR001060">
    <property type="entry name" value="FCH_dom"/>
</dbReference>
<dbReference type="SUPFAM" id="SSF50044">
    <property type="entry name" value="SH3-domain"/>
    <property type="match status" value="1"/>
</dbReference>
<evidence type="ECO:0000256" key="3">
    <source>
        <dbReference type="ARBA" id="ARBA00004632"/>
    </source>
</evidence>
<keyword evidence="8" id="KW-0597">Phosphoprotein</keyword>
<dbReference type="STRING" id="885580.ENSFDAP00000015348"/>
<keyword evidence="14" id="KW-0968">Cytoplasmic vesicle</keyword>
<dbReference type="PRINTS" id="PR00452">
    <property type="entry name" value="SH3DOMAIN"/>
</dbReference>
<evidence type="ECO:0000259" key="19">
    <source>
        <dbReference type="PROSITE" id="PS51741"/>
    </source>
</evidence>
<dbReference type="FunFam" id="1.20.1270.60:FF:000205">
    <property type="entry name" value="Protein kinase C and casein kinase substrate in neurons protein 1"/>
    <property type="match status" value="2"/>
</dbReference>
<accession>A0A091DK33</accession>
<dbReference type="GO" id="GO:1900006">
    <property type="term" value="P:positive regulation of dendrite development"/>
    <property type="evidence" value="ECO:0007669"/>
    <property type="project" value="TreeGrafter"/>
</dbReference>
<keyword evidence="12" id="KW-0472">Membrane</keyword>
<evidence type="ECO:0000313" key="21">
    <source>
        <dbReference type="Proteomes" id="UP000028990"/>
    </source>
</evidence>
<keyword evidence="20" id="KW-0808">Transferase</keyword>
<comment type="subcellular location">
    <subcellularLocation>
        <location evidence="2">Cell membrane</location>
        <topology evidence="2">Peripheral membrane protein</topology>
        <orientation evidence="2">Cytoplasmic side</orientation>
    </subcellularLocation>
    <subcellularLocation>
        <location evidence="3">Cell projection</location>
        <location evidence="3">Ruffle membrane</location>
    </subcellularLocation>
    <subcellularLocation>
        <location evidence="1">Cytoplasmic vesicle membrane</location>
        <topology evidence="1">Peripheral membrane protein</topology>
    </subcellularLocation>
</comment>
<evidence type="ECO:0000256" key="9">
    <source>
        <dbReference type="ARBA" id="ARBA00022583"/>
    </source>
</evidence>
<dbReference type="Pfam" id="PF14604">
    <property type="entry name" value="SH3_9"/>
    <property type="match status" value="1"/>
</dbReference>
<name>A0A091DK33_FUKDA</name>
<keyword evidence="9" id="KW-0254">Endocytosis</keyword>
<evidence type="ECO:0000259" key="18">
    <source>
        <dbReference type="PROSITE" id="PS50002"/>
    </source>
</evidence>
<evidence type="ECO:0000256" key="13">
    <source>
        <dbReference type="ARBA" id="ARBA00023273"/>
    </source>
</evidence>
<evidence type="ECO:0000313" key="20">
    <source>
        <dbReference type="EMBL" id="KFO23141.1"/>
    </source>
</evidence>
<evidence type="ECO:0000256" key="4">
    <source>
        <dbReference type="ARBA" id="ARBA00010461"/>
    </source>
</evidence>
<evidence type="ECO:0000256" key="1">
    <source>
        <dbReference type="ARBA" id="ARBA00004284"/>
    </source>
</evidence>
<keyword evidence="5 15" id="KW-0728">SH3 domain</keyword>
<keyword evidence="20" id="KW-0418">Kinase</keyword>
<dbReference type="Proteomes" id="UP000028990">
    <property type="component" value="Unassembled WGS sequence"/>
</dbReference>
<evidence type="ECO:0000256" key="2">
    <source>
        <dbReference type="ARBA" id="ARBA00004413"/>
    </source>
</evidence>
<evidence type="ECO:0000256" key="15">
    <source>
        <dbReference type="PROSITE-ProRule" id="PRU00192"/>
    </source>
</evidence>
<dbReference type="SMART" id="SM00055">
    <property type="entry name" value="FCH"/>
    <property type="match status" value="1"/>
</dbReference>